<accession>A0A8T2PF93</accession>
<evidence type="ECO:0000313" key="3">
    <source>
        <dbReference type="Proteomes" id="UP000824540"/>
    </source>
</evidence>
<organism evidence="2 3">
    <name type="scientific">Albula glossodonta</name>
    <name type="common">roundjaw bonefish</name>
    <dbReference type="NCBI Taxonomy" id="121402"/>
    <lineage>
        <taxon>Eukaryota</taxon>
        <taxon>Metazoa</taxon>
        <taxon>Chordata</taxon>
        <taxon>Craniata</taxon>
        <taxon>Vertebrata</taxon>
        <taxon>Euteleostomi</taxon>
        <taxon>Actinopterygii</taxon>
        <taxon>Neopterygii</taxon>
        <taxon>Teleostei</taxon>
        <taxon>Albuliformes</taxon>
        <taxon>Albulidae</taxon>
        <taxon>Albula</taxon>
    </lineage>
</organism>
<dbReference type="Proteomes" id="UP000824540">
    <property type="component" value="Unassembled WGS sequence"/>
</dbReference>
<reference evidence="2" key="1">
    <citation type="thesis" date="2021" institute="BYU ScholarsArchive" country="Provo, UT, USA">
        <title>Applications of and Algorithms for Genome Assembly and Genomic Analyses with an Emphasis on Marine Teleosts.</title>
        <authorList>
            <person name="Pickett B.D."/>
        </authorList>
    </citation>
    <scope>NUCLEOTIDE SEQUENCE</scope>
    <source>
        <strain evidence="2">HI-2016</strain>
    </source>
</reference>
<evidence type="ECO:0000256" key="1">
    <source>
        <dbReference type="SAM" id="MobiDB-lite"/>
    </source>
</evidence>
<keyword evidence="3" id="KW-1185">Reference proteome</keyword>
<sequence length="99" mass="11024">MSSLWASKSRMMRSTLSANHSSTAAKSWHSRRLLLLQSQRTGRLLYNAQTPTPRKGQDRKILCDSRGVDDADALQYSIGHLSTDKPGDRAGDMGKLHLE</sequence>
<gene>
    <name evidence="2" type="ORF">JZ751_023264</name>
</gene>
<feature type="compositionally biased region" description="Basic and acidic residues" evidence="1">
    <location>
        <begin position="82"/>
        <end position="99"/>
    </location>
</feature>
<comment type="caution">
    <text evidence="2">The sequence shown here is derived from an EMBL/GenBank/DDBJ whole genome shotgun (WGS) entry which is preliminary data.</text>
</comment>
<proteinExistence type="predicted"/>
<evidence type="ECO:0000313" key="2">
    <source>
        <dbReference type="EMBL" id="KAG9352013.1"/>
    </source>
</evidence>
<protein>
    <submittedName>
        <fullName evidence="2">Uncharacterized protein</fullName>
    </submittedName>
</protein>
<dbReference type="AlphaFoldDB" id="A0A8T2PF93"/>
<dbReference type="EMBL" id="JAFBMS010000006">
    <property type="protein sequence ID" value="KAG9352013.1"/>
    <property type="molecule type" value="Genomic_DNA"/>
</dbReference>
<feature type="region of interest" description="Disordered" evidence="1">
    <location>
        <begin position="1"/>
        <end position="28"/>
    </location>
</feature>
<feature type="compositionally biased region" description="Polar residues" evidence="1">
    <location>
        <begin position="1"/>
        <end position="25"/>
    </location>
</feature>
<feature type="region of interest" description="Disordered" evidence="1">
    <location>
        <begin position="79"/>
        <end position="99"/>
    </location>
</feature>
<name>A0A8T2PF93_9TELE</name>